<dbReference type="PROSITE" id="PS50885">
    <property type="entry name" value="HAMP"/>
    <property type="match status" value="1"/>
</dbReference>
<dbReference type="InterPro" id="IPR001633">
    <property type="entry name" value="EAL_dom"/>
</dbReference>
<accession>A0A4Q7ZCG6</accession>
<dbReference type="PANTHER" id="PTHR33121">
    <property type="entry name" value="CYCLIC DI-GMP PHOSPHODIESTERASE PDEF"/>
    <property type="match status" value="1"/>
</dbReference>
<dbReference type="Pfam" id="PF00672">
    <property type="entry name" value="HAMP"/>
    <property type="match status" value="1"/>
</dbReference>
<sequence length="780" mass="87112">MYGLRRSIFLFFVGLLSLALCVNFVLVYRSTWSHTRAQVERQLHAGWQVFGNELNARRQAQTAMAGLITQDFGLRSEIATFSDRANVESLRVVLDNFRQRSSADLALATDASGKVLAATDARFASGSLFRLPVGPNAGQQDMLQVRDDRLYHVFVTPIYAPAPNLIGWFVLGFAQSDETTRHLSDLTGLQVSFVQRQGRQMRVLASSLDRADRDSLQMLDWPRPRVARALQADDQLLYAAPLQGPDGDLDVVLQRSLSEAMQGYRPLFWQLTLMAGVTLGLTVLGAFFIAGSVSRPLSELARYVRRLGSGDYAAAPPPPSRGEVQELFAEFDTMRQAIAERESQIAYAAYHDPLTGLPNRLRFQQWLQDGIAAQPQQAAAVVVLGLNHFKDINDTLGHHSGDRVLQQIAQRLLAQQRPQDRVARFSGDAFVILLSGVERHEVLALGLHYKQVLDQPVVIENIAMTVNAAMGIGLYPEHAENPATLLQRAEIAMYVAKEKRLPCALYSHQQNRYSLLRLSLMSELCGAIERGELVLHYQPKLDLKLQRITGVECLVRWQHPVHGLIFPDDFIPLAEQTGNIRYLTLWAIRTALAQCARWRQQGMELMMAVNISSVDLQDPALIGNVADALAASGLTADSLWLEVTESAVMHDIDKAVELLGGLRQRGVRLAIDDYGTGYSSMAQLKRLPVQEMKIDKSFVMDLTHNEDDAIIVRSTIELGHNMGLSLVAEGVESEEIIQLLSRYGCDIAQGYWIARPMAAEAFEHWWRQRMSERPDKAERA</sequence>
<dbReference type="SUPFAM" id="SSF141868">
    <property type="entry name" value="EAL domain-like"/>
    <property type="match status" value="1"/>
</dbReference>
<dbReference type="Gene3D" id="6.10.340.10">
    <property type="match status" value="1"/>
</dbReference>
<feature type="domain" description="HAMP" evidence="5">
    <location>
        <begin position="291"/>
        <end position="343"/>
    </location>
</feature>
<evidence type="ECO:0000259" key="5">
    <source>
        <dbReference type="PROSITE" id="PS50885"/>
    </source>
</evidence>
<keyword evidence="3" id="KW-0812">Transmembrane</keyword>
<dbReference type="NCBIfam" id="TIGR00254">
    <property type="entry name" value="GGDEF"/>
    <property type="match status" value="1"/>
</dbReference>
<dbReference type="SUPFAM" id="SSF55073">
    <property type="entry name" value="Nucleotide cyclase"/>
    <property type="match status" value="1"/>
</dbReference>
<dbReference type="OrthoDB" id="9804951at2"/>
<dbReference type="PROSITE" id="PS50887">
    <property type="entry name" value="GGDEF"/>
    <property type="match status" value="1"/>
</dbReference>
<protein>
    <recommendedName>
        <fullName evidence="1">cyclic-guanylate-specific phosphodiesterase</fullName>
        <ecNumber evidence="1">3.1.4.52</ecNumber>
    </recommendedName>
</protein>
<dbReference type="Pfam" id="PF00990">
    <property type="entry name" value="GGDEF"/>
    <property type="match status" value="1"/>
</dbReference>
<reference evidence="7 8" key="1">
    <citation type="submission" date="2019-02" db="EMBL/GenBank/DDBJ databases">
        <title>Genomic Encyclopedia of Type Strains, Phase IV (KMG-IV): sequencing the most valuable type-strain genomes for metagenomic binning, comparative biology and taxonomic classification.</title>
        <authorList>
            <person name="Goeker M."/>
        </authorList>
    </citation>
    <scope>NUCLEOTIDE SEQUENCE [LARGE SCALE GENOMIC DNA]</scope>
    <source>
        <strain evidence="7 8">DSM 105135</strain>
    </source>
</reference>
<dbReference type="InterPro" id="IPR029150">
    <property type="entry name" value="dCache_3"/>
</dbReference>
<dbReference type="SUPFAM" id="SSF158472">
    <property type="entry name" value="HAMP domain-like"/>
    <property type="match status" value="1"/>
</dbReference>
<dbReference type="GO" id="GO:0007165">
    <property type="term" value="P:signal transduction"/>
    <property type="evidence" value="ECO:0007669"/>
    <property type="project" value="InterPro"/>
</dbReference>
<comment type="caution">
    <text evidence="7">The sequence shown here is derived from an EMBL/GenBank/DDBJ whole genome shotgun (WGS) entry which is preliminary data.</text>
</comment>
<dbReference type="InterPro" id="IPR000160">
    <property type="entry name" value="GGDEF_dom"/>
</dbReference>
<evidence type="ECO:0000313" key="7">
    <source>
        <dbReference type="EMBL" id="RZU47569.1"/>
    </source>
</evidence>
<name>A0A4Q7ZCG6_9GAMM</name>
<dbReference type="GO" id="GO:0016020">
    <property type="term" value="C:membrane"/>
    <property type="evidence" value="ECO:0007669"/>
    <property type="project" value="InterPro"/>
</dbReference>
<dbReference type="InterPro" id="IPR003660">
    <property type="entry name" value="HAMP_dom"/>
</dbReference>
<keyword evidence="2" id="KW-0973">c-di-GMP</keyword>
<feature type="domain" description="GGDEF" evidence="6">
    <location>
        <begin position="377"/>
        <end position="518"/>
    </location>
</feature>
<dbReference type="EMBL" id="SHKX01000010">
    <property type="protein sequence ID" value="RZU47569.1"/>
    <property type="molecule type" value="Genomic_DNA"/>
</dbReference>
<dbReference type="SMART" id="SM00304">
    <property type="entry name" value="HAMP"/>
    <property type="match status" value="1"/>
</dbReference>
<dbReference type="Gene3D" id="3.20.20.450">
    <property type="entry name" value="EAL domain"/>
    <property type="match status" value="1"/>
</dbReference>
<keyword evidence="3" id="KW-1133">Transmembrane helix</keyword>
<evidence type="ECO:0000259" key="4">
    <source>
        <dbReference type="PROSITE" id="PS50883"/>
    </source>
</evidence>
<dbReference type="FunFam" id="3.20.20.450:FF:000001">
    <property type="entry name" value="Cyclic di-GMP phosphodiesterase yahA"/>
    <property type="match status" value="1"/>
</dbReference>
<dbReference type="CDD" id="cd01949">
    <property type="entry name" value="GGDEF"/>
    <property type="match status" value="1"/>
</dbReference>
<dbReference type="AlphaFoldDB" id="A0A4Q7ZCG6"/>
<dbReference type="Proteomes" id="UP000292423">
    <property type="component" value="Unassembled WGS sequence"/>
</dbReference>
<dbReference type="InterPro" id="IPR035919">
    <property type="entry name" value="EAL_sf"/>
</dbReference>
<gene>
    <name evidence="7" type="ORF">EV700_0533</name>
</gene>
<dbReference type="EC" id="3.1.4.52" evidence="1"/>
<dbReference type="CDD" id="cd01948">
    <property type="entry name" value="EAL"/>
    <property type="match status" value="1"/>
</dbReference>
<proteinExistence type="predicted"/>
<keyword evidence="8" id="KW-1185">Reference proteome</keyword>
<feature type="transmembrane region" description="Helical" evidence="3">
    <location>
        <begin position="6"/>
        <end position="28"/>
    </location>
</feature>
<dbReference type="GO" id="GO:0071111">
    <property type="term" value="F:cyclic-guanylate-specific phosphodiesterase activity"/>
    <property type="evidence" value="ECO:0007669"/>
    <property type="project" value="UniProtKB-EC"/>
</dbReference>
<evidence type="ECO:0000313" key="8">
    <source>
        <dbReference type="Proteomes" id="UP000292423"/>
    </source>
</evidence>
<evidence type="ECO:0000256" key="3">
    <source>
        <dbReference type="SAM" id="Phobius"/>
    </source>
</evidence>
<organism evidence="7 8">
    <name type="scientific">Fluviicoccus keumensis</name>
    <dbReference type="NCBI Taxonomy" id="1435465"/>
    <lineage>
        <taxon>Bacteria</taxon>
        <taxon>Pseudomonadati</taxon>
        <taxon>Pseudomonadota</taxon>
        <taxon>Gammaproteobacteria</taxon>
        <taxon>Moraxellales</taxon>
        <taxon>Moraxellaceae</taxon>
        <taxon>Fluviicoccus</taxon>
    </lineage>
</organism>
<dbReference type="InterPro" id="IPR029787">
    <property type="entry name" value="Nucleotide_cyclase"/>
</dbReference>
<evidence type="ECO:0000256" key="2">
    <source>
        <dbReference type="ARBA" id="ARBA00022636"/>
    </source>
</evidence>
<dbReference type="Pfam" id="PF00563">
    <property type="entry name" value="EAL"/>
    <property type="match status" value="1"/>
</dbReference>
<dbReference type="InterPro" id="IPR050706">
    <property type="entry name" value="Cyclic-di-GMP_PDE-like"/>
</dbReference>
<dbReference type="RefSeq" id="WP_130410798.1">
    <property type="nucleotide sequence ID" value="NZ_SHKX01000010.1"/>
</dbReference>
<dbReference type="Gene3D" id="3.30.70.270">
    <property type="match status" value="1"/>
</dbReference>
<evidence type="ECO:0000256" key="1">
    <source>
        <dbReference type="ARBA" id="ARBA00012282"/>
    </source>
</evidence>
<dbReference type="InterPro" id="IPR043128">
    <property type="entry name" value="Rev_trsase/Diguanyl_cyclase"/>
</dbReference>
<evidence type="ECO:0000259" key="6">
    <source>
        <dbReference type="PROSITE" id="PS50887"/>
    </source>
</evidence>
<feature type="domain" description="EAL" evidence="4">
    <location>
        <begin position="517"/>
        <end position="770"/>
    </location>
</feature>
<dbReference type="Pfam" id="PF14827">
    <property type="entry name" value="dCache_3"/>
    <property type="match status" value="1"/>
</dbReference>
<feature type="transmembrane region" description="Helical" evidence="3">
    <location>
        <begin position="267"/>
        <end position="290"/>
    </location>
</feature>
<dbReference type="PANTHER" id="PTHR33121:SF71">
    <property type="entry name" value="OXYGEN SENSOR PROTEIN DOSP"/>
    <property type="match status" value="1"/>
</dbReference>
<keyword evidence="3" id="KW-0472">Membrane</keyword>
<dbReference type="SMART" id="SM00052">
    <property type="entry name" value="EAL"/>
    <property type="match status" value="1"/>
</dbReference>
<dbReference type="PROSITE" id="PS50883">
    <property type="entry name" value="EAL"/>
    <property type="match status" value="1"/>
</dbReference>
<dbReference type="CDD" id="cd06225">
    <property type="entry name" value="HAMP"/>
    <property type="match status" value="1"/>
</dbReference>
<dbReference type="SMART" id="SM00267">
    <property type="entry name" value="GGDEF"/>
    <property type="match status" value="1"/>
</dbReference>